<dbReference type="InterPro" id="IPR036291">
    <property type="entry name" value="NAD(P)-bd_dom_sf"/>
</dbReference>
<dbReference type="EMBL" id="CAJNOL010000294">
    <property type="protein sequence ID" value="CAF0989607.1"/>
    <property type="molecule type" value="Genomic_DNA"/>
</dbReference>
<dbReference type="SUPFAM" id="SSF51735">
    <property type="entry name" value="NAD(P)-binding Rossmann-fold domains"/>
    <property type="match status" value="1"/>
</dbReference>
<evidence type="ECO:0000313" key="3">
    <source>
        <dbReference type="EMBL" id="CAF0989607.1"/>
    </source>
</evidence>
<feature type="domain" description="PRISE-like Rossmann-fold" evidence="1">
    <location>
        <begin position="106"/>
        <end position="196"/>
    </location>
</feature>
<dbReference type="InterPro" id="IPR055222">
    <property type="entry name" value="PRISE-like_Rossmann-fold"/>
</dbReference>
<reference evidence="2" key="1">
    <citation type="submission" date="2021-02" db="EMBL/GenBank/DDBJ databases">
        <authorList>
            <person name="Nowell W R."/>
        </authorList>
    </citation>
    <scope>NUCLEOTIDE SEQUENCE</scope>
</reference>
<evidence type="ECO:0000259" key="1">
    <source>
        <dbReference type="Pfam" id="PF22917"/>
    </source>
</evidence>
<organism evidence="2 4">
    <name type="scientific">Rotaria sordida</name>
    <dbReference type="NCBI Taxonomy" id="392033"/>
    <lineage>
        <taxon>Eukaryota</taxon>
        <taxon>Metazoa</taxon>
        <taxon>Spiralia</taxon>
        <taxon>Gnathifera</taxon>
        <taxon>Rotifera</taxon>
        <taxon>Eurotatoria</taxon>
        <taxon>Bdelloidea</taxon>
        <taxon>Philodinida</taxon>
        <taxon>Philodinidae</taxon>
        <taxon>Rotaria</taxon>
    </lineage>
</organism>
<dbReference type="PANTHER" id="PTHR32487">
    <property type="entry name" value="3-OXO-DELTA(4,5)-STEROID 5-BETA-REDUCTASE"/>
    <property type="match status" value="1"/>
</dbReference>
<protein>
    <recommendedName>
        <fullName evidence="1">PRISE-like Rossmann-fold domain-containing protein</fullName>
    </recommendedName>
</protein>
<accession>A0A814BYF9</accession>
<keyword evidence="5" id="KW-1185">Reference proteome</keyword>
<evidence type="ECO:0000313" key="4">
    <source>
        <dbReference type="Proteomes" id="UP000663854"/>
    </source>
</evidence>
<dbReference type="Proteomes" id="UP000663854">
    <property type="component" value="Unassembled WGS sequence"/>
</dbReference>
<proteinExistence type="predicted"/>
<dbReference type="EMBL" id="CAJNOH010000183">
    <property type="protein sequence ID" value="CAF0932554.1"/>
    <property type="molecule type" value="Genomic_DNA"/>
</dbReference>
<dbReference type="Proteomes" id="UP000663870">
    <property type="component" value="Unassembled WGS sequence"/>
</dbReference>
<evidence type="ECO:0000313" key="2">
    <source>
        <dbReference type="EMBL" id="CAF0932554.1"/>
    </source>
</evidence>
<evidence type="ECO:0000313" key="5">
    <source>
        <dbReference type="Proteomes" id="UP000663870"/>
    </source>
</evidence>
<dbReference type="Pfam" id="PF22917">
    <property type="entry name" value="PRISE"/>
    <property type="match status" value="1"/>
</dbReference>
<gene>
    <name evidence="3" type="ORF">JXQ802_LOCUS13603</name>
    <name evidence="2" type="ORF">PYM288_LOCUS11135</name>
</gene>
<comment type="caution">
    <text evidence="2">The sequence shown here is derived from an EMBL/GenBank/DDBJ whole genome shotgun (WGS) entry which is preliminary data.</text>
</comment>
<dbReference type="PANTHER" id="PTHR32487:SF0">
    <property type="entry name" value="3-OXO-DELTA(4,5)-STEROID 5-BETA-REDUCTASE"/>
    <property type="match status" value="1"/>
</dbReference>
<sequence length="265" mass="30996">MIDVLIEQPRNEWSKIICISRRSTQLDVEDDRIYFISIDIFQASVDEIVTELSKVGGESITHVYHYTYIEKQDEKELDQYYGVHKGGEYLASCPFTEDSSRHKGLNFYYIQEDLLEEYAGKNNWKYIITRPNVIIGVSKGNFMNFAISLALYACIQKEKDQPLVFPGNEIAWNSIIDHSDALNNAHFQLWSSTNDKNQNEILYIHNALIKFEKFSWLDFILGRTFDDHGDMTKARRYGWTTTVDTSKCYFQCFDRLKKMKVIPSN</sequence>
<dbReference type="Gene3D" id="3.40.50.720">
    <property type="entry name" value="NAD(P)-binding Rossmann-like Domain"/>
    <property type="match status" value="2"/>
</dbReference>
<dbReference type="AlphaFoldDB" id="A0A814BYF9"/>
<name>A0A814BYF9_9BILA</name>